<proteinExistence type="predicted"/>
<name>A0A2G9YTG1_9BACT</name>
<dbReference type="InterPro" id="IPR013078">
    <property type="entry name" value="His_Pase_superF_clade-1"/>
</dbReference>
<accession>A0A2G9YTG1</accession>
<evidence type="ECO:0000313" key="6">
    <source>
        <dbReference type="Proteomes" id="UP000229054"/>
    </source>
</evidence>
<evidence type="ECO:0000256" key="3">
    <source>
        <dbReference type="PIRSR" id="PIRSR613078-1"/>
    </source>
</evidence>
<sequence length="211" mass="24919">MGKKFIFFDPQTKIQFMKNKYFLLRHGESLKNVKNFESCWPEKIKCPLTKKGRKEIGVASKRLKTKKINLIFTSDLLRAKQTAEIIGKALNLEPKLDKRLREINIGILNGRPIDEIGKFWDREGKLSPLQYYQKRFKLAVPRGETYSEVEKRLSDFIKETNKKYKGKNILIVSHQRPLTLLQKIVHDYNLKKFVKIIMEKKEIKIGELRKL</sequence>
<dbReference type="GO" id="GO:0005737">
    <property type="term" value="C:cytoplasm"/>
    <property type="evidence" value="ECO:0007669"/>
    <property type="project" value="TreeGrafter"/>
</dbReference>
<evidence type="ECO:0000256" key="2">
    <source>
        <dbReference type="ARBA" id="ARBA00023235"/>
    </source>
</evidence>
<dbReference type="GO" id="GO:0016791">
    <property type="term" value="F:phosphatase activity"/>
    <property type="evidence" value="ECO:0007669"/>
    <property type="project" value="TreeGrafter"/>
</dbReference>
<dbReference type="InterPro" id="IPR001345">
    <property type="entry name" value="PG/BPGM_mutase_AS"/>
</dbReference>
<dbReference type="InterPro" id="IPR050275">
    <property type="entry name" value="PGM_Phosphatase"/>
</dbReference>
<reference evidence="5 6" key="1">
    <citation type="submission" date="2017-09" db="EMBL/GenBank/DDBJ databases">
        <title>Depth-based differentiation of microbial function through sediment-hosted aquifers and enrichment of novel symbionts in the deep terrestrial subsurface.</title>
        <authorList>
            <person name="Probst A.J."/>
            <person name="Ladd B."/>
            <person name="Jarett J.K."/>
            <person name="Geller-Mcgrath D.E."/>
            <person name="Sieber C.M."/>
            <person name="Emerson J.B."/>
            <person name="Anantharaman K."/>
            <person name="Thomas B.C."/>
            <person name="Malmstrom R."/>
            <person name="Stieglmeier M."/>
            <person name="Klingl A."/>
            <person name="Woyke T."/>
            <person name="Ryan C.M."/>
            <person name="Banfield J.F."/>
        </authorList>
    </citation>
    <scope>NUCLEOTIDE SEQUENCE [LARGE SCALE GENOMIC DNA]</scope>
    <source>
        <strain evidence="5">CG23_combo_of_CG06-09_8_20_14_all_39_25</strain>
    </source>
</reference>
<dbReference type="CDD" id="cd07067">
    <property type="entry name" value="HP_PGM_like"/>
    <property type="match status" value="1"/>
</dbReference>
<dbReference type="PROSITE" id="PS00175">
    <property type="entry name" value="PG_MUTASE"/>
    <property type="match status" value="1"/>
</dbReference>
<dbReference type="Gene3D" id="3.40.50.1240">
    <property type="entry name" value="Phosphoglycerate mutase-like"/>
    <property type="match status" value="1"/>
</dbReference>
<keyword evidence="2" id="KW-0413">Isomerase</keyword>
<protein>
    <recommendedName>
        <fullName evidence="7">Histidine phosphatase family protein</fullName>
    </recommendedName>
</protein>
<gene>
    <name evidence="5" type="ORF">COX38_00455</name>
</gene>
<dbReference type="PANTHER" id="PTHR48100">
    <property type="entry name" value="BROAD-SPECIFICITY PHOSPHATASE YOR283W-RELATED"/>
    <property type="match status" value="1"/>
</dbReference>
<dbReference type="Pfam" id="PF00300">
    <property type="entry name" value="His_Phos_1"/>
    <property type="match status" value="1"/>
</dbReference>
<dbReference type="SUPFAM" id="SSF53254">
    <property type="entry name" value="Phosphoglycerate mutase-like"/>
    <property type="match status" value="1"/>
</dbReference>
<dbReference type="EMBL" id="PCRN01000020">
    <property type="protein sequence ID" value="PIP22462.1"/>
    <property type="molecule type" value="Genomic_DNA"/>
</dbReference>
<dbReference type="PANTHER" id="PTHR48100:SF1">
    <property type="entry name" value="HISTIDINE PHOSPHATASE FAMILY PROTEIN-RELATED"/>
    <property type="match status" value="1"/>
</dbReference>
<feature type="binding site" evidence="4">
    <location>
        <position position="78"/>
    </location>
    <ligand>
        <name>substrate</name>
    </ligand>
</feature>
<feature type="binding site" evidence="4">
    <location>
        <begin position="25"/>
        <end position="32"/>
    </location>
    <ligand>
        <name>substrate</name>
    </ligand>
</feature>
<dbReference type="Proteomes" id="UP000229054">
    <property type="component" value="Unassembled WGS sequence"/>
</dbReference>
<comment type="caution">
    <text evidence="5">The sequence shown here is derived from an EMBL/GenBank/DDBJ whole genome shotgun (WGS) entry which is preliminary data.</text>
</comment>
<organism evidence="5 6">
    <name type="scientific">Candidatus Nealsonbacteria bacterium CG23_combo_of_CG06-09_8_20_14_all_39_25</name>
    <dbReference type="NCBI Taxonomy" id="1974723"/>
    <lineage>
        <taxon>Bacteria</taxon>
        <taxon>Candidatus Nealsoniibacteriota</taxon>
    </lineage>
</organism>
<feature type="active site" description="Tele-phosphohistidine intermediate" evidence="3">
    <location>
        <position position="26"/>
    </location>
</feature>
<evidence type="ECO:0008006" key="7">
    <source>
        <dbReference type="Google" id="ProtNLM"/>
    </source>
</evidence>
<evidence type="ECO:0000256" key="4">
    <source>
        <dbReference type="PIRSR" id="PIRSR613078-2"/>
    </source>
</evidence>
<dbReference type="InterPro" id="IPR029033">
    <property type="entry name" value="His_PPase_superfam"/>
</dbReference>
<evidence type="ECO:0000256" key="1">
    <source>
        <dbReference type="ARBA" id="ARBA00023152"/>
    </source>
</evidence>
<keyword evidence="1" id="KW-0324">Glycolysis</keyword>
<evidence type="ECO:0000313" key="5">
    <source>
        <dbReference type="EMBL" id="PIP22462.1"/>
    </source>
</evidence>
<dbReference type="AlphaFoldDB" id="A0A2G9YTG1"/>
<feature type="active site" description="Proton donor/acceptor" evidence="3">
    <location>
        <position position="102"/>
    </location>
</feature>